<feature type="region of interest" description="Disordered" evidence="2">
    <location>
        <begin position="638"/>
        <end position="683"/>
    </location>
</feature>
<evidence type="ECO:0000259" key="3">
    <source>
        <dbReference type="Pfam" id="PF10342"/>
    </source>
</evidence>
<feature type="compositionally biased region" description="Low complexity" evidence="2">
    <location>
        <begin position="471"/>
        <end position="484"/>
    </location>
</feature>
<keyword evidence="1" id="KW-0732">Signal</keyword>
<evidence type="ECO:0000256" key="2">
    <source>
        <dbReference type="SAM" id="MobiDB-lite"/>
    </source>
</evidence>
<comment type="caution">
    <text evidence="4">The sequence shown here is derived from an EMBL/GenBank/DDBJ whole genome shotgun (WGS) entry which is preliminary data.</text>
</comment>
<sequence length="704" mass="73775">MAAPRKLVLAGRRRKKDALVERANARFRVELSSSSKPRQGAALAAAKFSVEFLQKFPPDSAQRAHVMKTLEDPSALFAVPDNPLSAMGPINAPPSSFVKQRRRRMTPPGTRLRSLHAKQHRLLSTLSQGIRGRRGWDSDADALVAILNPCLFGASGPFSQPGLLKDLQVAPFLRATTTVAPAAMPEAMVAFFPDLKEHDAATRLASLVRRVALQKPKANGSERAGSLALGSCSCAVGAATGTHACRSASPPCIVLSAVEFEKRAAEASELLGSADLRQKRDAPPSTLGMGRGRLNQPRSRASALPNWPTAALHCTFRLGPLCLECWSQNICRSSAHQQRPDARLPASLIFLRRHTSTTPIPPPSSAQQRDQREMELLRSAPQRPPDEDSVHQHSHRRHSFDPAPANTRSTTPSPPSSFDFEQLHLNTLAFAFLTSTTMKFFSAAALAPWALFALSSVESASAVPGMVKRQSSSSSSSSAASAVSPLTPGLTNEGSPLLIQWDTTTNQAWKSMEIKFMTGSNQNMTELYTVATDVDGTSAGAGKLLWTAPNVEPNSGIYFFQFTHDGEDPTWTTRFAIADTTGAVTAPPNARQPEGPAIPWGVGRIVSAASAASSSSPSSASASGSAAANTASASSALTSSSSSASAGSSTSASTSSTSSSSNSAQTGNSSGSNSQTTSGSTSTRAGSAALVGCAVAAVAGSLLF</sequence>
<dbReference type="Proteomes" id="UP000019462">
    <property type="component" value="Unassembled WGS sequence"/>
</dbReference>
<dbReference type="OrthoDB" id="2432613at2759"/>
<dbReference type="EMBL" id="AWNI01000008">
    <property type="protein sequence ID" value="ETS63939.1"/>
    <property type="molecule type" value="Genomic_DNA"/>
</dbReference>
<feature type="domain" description="Yeast cell wall synthesis Kre9/Knh1-like N-terminal" evidence="3">
    <location>
        <begin position="493"/>
        <end position="577"/>
    </location>
</feature>
<dbReference type="AlphaFoldDB" id="W3VQU5"/>
<dbReference type="InterPro" id="IPR018466">
    <property type="entry name" value="Kre9/Knh1-like_N"/>
</dbReference>
<dbReference type="InterPro" id="IPR052982">
    <property type="entry name" value="SRP1/TIP1-like"/>
</dbReference>
<gene>
    <name evidence="4" type="ORF">PaG_02268</name>
</gene>
<reference evidence="4 5" key="1">
    <citation type="journal article" date="2014" name="Genome Announc.">
        <title>Genome sequence of the basidiomycetous fungus Pseudozyma aphidis DSM70725, an efficient producer of biosurfactant mannosylerythritol lipids.</title>
        <authorList>
            <person name="Lorenz S."/>
            <person name="Guenther M."/>
            <person name="Grumaz C."/>
            <person name="Rupp S."/>
            <person name="Zibek S."/>
            <person name="Sohn K."/>
        </authorList>
    </citation>
    <scope>NUCLEOTIDE SEQUENCE [LARGE SCALE GENOMIC DNA]</scope>
    <source>
        <strain evidence="5">ATCC 32657 / CBS 517.83 / DSM 70725 / JCM 10318 / NBRC 10182 / NRRL Y-7954 / St-0401</strain>
    </source>
</reference>
<name>W3VQU5_MOEAP</name>
<protein>
    <recommendedName>
        <fullName evidence="3">Yeast cell wall synthesis Kre9/Knh1-like N-terminal domain-containing protein</fullName>
    </recommendedName>
</protein>
<feature type="compositionally biased region" description="Low complexity" evidence="2">
    <location>
        <begin position="402"/>
        <end position="411"/>
    </location>
</feature>
<feature type="region of interest" description="Disordered" evidence="2">
    <location>
        <begin position="274"/>
        <end position="302"/>
    </location>
</feature>
<dbReference type="PANTHER" id="PTHR40633">
    <property type="entry name" value="MATRIX PROTEIN, PUTATIVE (AFU_ORTHOLOGUE AFUA_8G05410)-RELATED"/>
    <property type="match status" value="1"/>
</dbReference>
<feature type="region of interest" description="Disordered" evidence="2">
    <location>
        <begin position="468"/>
        <end position="488"/>
    </location>
</feature>
<accession>W3VQU5</accession>
<feature type="region of interest" description="Disordered" evidence="2">
    <location>
        <begin position="353"/>
        <end position="418"/>
    </location>
</feature>
<organism evidence="4 5">
    <name type="scientific">Moesziomyces aphidis</name>
    <name type="common">Pseudozyma aphidis</name>
    <dbReference type="NCBI Taxonomy" id="84754"/>
    <lineage>
        <taxon>Eukaryota</taxon>
        <taxon>Fungi</taxon>
        <taxon>Dikarya</taxon>
        <taxon>Basidiomycota</taxon>
        <taxon>Ustilaginomycotina</taxon>
        <taxon>Ustilaginomycetes</taxon>
        <taxon>Ustilaginales</taxon>
        <taxon>Ustilaginaceae</taxon>
        <taxon>Moesziomyces</taxon>
    </lineage>
</organism>
<keyword evidence="5" id="KW-1185">Reference proteome</keyword>
<proteinExistence type="predicted"/>
<dbReference type="Pfam" id="PF10342">
    <property type="entry name" value="Kre9_KNH"/>
    <property type="match status" value="1"/>
</dbReference>
<evidence type="ECO:0000313" key="5">
    <source>
        <dbReference type="Proteomes" id="UP000019462"/>
    </source>
</evidence>
<evidence type="ECO:0000256" key="1">
    <source>
        <dbReference type="ARBA" id="ARBA00022729"/>
    </source>
</evidence>
<evidence type="ECO:0000313" key="4">
    <source>
        <dbReference type="EMBL" id="ETS63939.1"/>
    </source>
</evidence>
<dbReference type="PANTHER" id="PTHR40633:SF1">
    <property type="entry name" value="GPI ANCHORED SERINE-THREONINE RICH PROTEIN (AFU_ORTHOLOGUE AFUA_1G03630)"/>
    <property type="match status" value="1"/>
</dbReference>
<dbReference type="HOGENOM" id="CLU_391872_0_0_1"/>